<evidence type="ECO:0000313" key="1">
    <source>
        <dbReference type="EMBL" id="WMV13370.1"/>
    </source>
</evidence>
<accession>A0AAF0Q0S4</accession>
<dbReference type="EMBL" id="CP133612">
    <property type="protein sequence ID" value="WMV13370.1"/>
    <property type="molecule type" value="Genomic_DNA"/>
</dbReference>
<proteinExistence type="predicted"/>
<gene>
    <name evidence="1" type="ORF">MTR67_006755</name>
</gene>
<dbReference type="AlphaFoldDB" id="A0AAF0Q0S4"/>
<dbReference type="Proteomes" id="UP001234989">
    <property type="component" value="Chromosome 1"/>
</dbReference>
<reference evidence="1" key="1">
    <citation type="submission" date="2023-08" db="EMBL/GenBank/DDBJ databases">
        <title>A de novo genome assembly of Solanum verrucosum Schlechtendal, a Mexican diploid species geographically isolated from the other diploid A-genome species in potato relatives.</title>
        <authorList>
            <person name="Hosaka K."/>
        </authorList>
    </citation>
    <scope>NUCLEOTIDE SEQUENCE</scope>
    <source>
        <tissue evidence="1">Young leaves</tissue>
    </source>
</reference>
<evidence type="ECO:0000313" key="2">
    <source>
        <dbReference type="Proteomes" id="UP001234989"/>
    </source>
</evidence>
<sequence>MQVEQLEGATHFVSGRELSQQNSLLTSIPNEVEHTFLGNDTQLICKEKGEEEHAGLNERHVREIIKNLGPGIVLEVLDQIGIKGIGSHEAQLPKKGPILLEKEPFVDDLFSTENCFFPSSNITEMEMGTGVRTEISSAKDDVAIYFGSEVLGGEDNNLPMVIYDIEGAGINSAETDKIDLQQGFCSSEQITLFAEPLPLQINDSLSEQEIEDKASLWVHSNVLKLSQLFGVAFEGCDKAAFDLFLRIDQKRGDLRQKKVETTPIKAKNTIPKEIRNLEFQVKFKEGESRNKGRISNTNFR</sequence>
<keyword evidence="2" id="KW-1185">Reference proteome</keyword>
<protein>
    <submittedName>
        <fullName evidence="1">Uncharacterized protein</fullName>
    </submittedName>
</protein>
<organism evidence="1 2">
    <name type="scientific">Solanum verrucosum</name>
    <dbReference type="NCBI Taxonomy" id="315347"/>
    <lineage>
        <taxon>Eukaryota</taxon>
        <taxon>Viridiplantae</taxon>
        <taxon>Streptophyta</taxon>
        <taxon>Embryophyta</taxon>
        <taxon>Tracheophyta</taxon>
        <taxon>Spermatophyta</taxon>
        <taxon>Magnoliopsida</taxon>
        <taxon>eudicotyledons</taxon>
        <taxon>Gunneridae</taxon>
        <taxon>Pentapetalae</taxon>
        <taxon>asterids</taxon>
        <taxon>lamiids</taxon>
        <taxon>Solanales</taxon>
        <taxon>Solanaceae</taxon>
        <taxon>Solanoideae</taxon>
        <taxon>Solaneae</taxon>
        <taxon>Solanum</taxon>
    </lineage>
</organism>
<name>A0AAF0Q0S4_SOLVR</name>